<keyword evidence="1" id="KW-0973">c-di-GMP</keyword>
<dbReference type="GO" id="GO:0035438">
    <property type="term" value="F:cyclic-di-GMP binding"/>
    <property type="evidence" value="ECO:0007669"/>
    <property type="project" value="InterPro"/>
</dbReference>
<keyword evidence="3" id="KW-0975">Bacterial flagellum</keyword>
<dbReference type="InterPro" id="IPR012349">
    <property type="entry name" value="Split_barrel_FMN-bd"/>
</dbReference>
<keyword evidence="7" id="KW-0966">Cell projection</keyword>
<dbReference type="InterPro" id="IPR009926">
    <property type="entry name" value="T3SS_YcgR_PilZN"/>
</dbReference>
<protein>
    <submittedName>
        <fullName evidence="7">Flagellar brake protein YcgR</fullName>
    </submittedName>
</protein>
<feature type="domain" description="Type III secretion system flagellar brake protein YcgR PilZN" evidence="6">
    <location>
        <begin position="33"/>
        <end position="136"/>
    </location>
</feature>
<evidence type="ECO:0000256" key="2">
    <source>
        <dbReference type="ARBA" id="ARBA00022741"/>
    </source>
</evidence>
<evidence type="ECO:0000256" key="4">
    <source>
        <dbReference type="SAM" id="MobiDB-lite"/>
    </source>
</evidence>
<sequence>MHSLRPTTACHGELSSVSSPFQDADGPQPPKLLKAHAEIVANLRLLQDSNQPLVLSFNGRNQRFQSFIVEVDSDNGRLVLDELVPNDGERFLKNGEQYAVQAFHDGVRIAWECNRATQITDKGSSRCYIAPLPLEISYYQRRSAYRAPLKQSDVVEIELAGNKLRKALNGGLQDISATGCKLKIKGDVSESLQSGQVYEKFTAKLPFGAITTAVELRHISYDEKLDTTIVGARFYRMEGLIQRNIERFVYQLQREARRFESESFL</sequence>
<keyword evidence="2" id="KW-0547">Nucleotide-binding</keyword>
<evidence type="ECO:0000259" key="6">
    <source>
        <dbReference type="Pfam" id="PF07317"/>
    </source>
</evidence>
<dbReference type="Gene3D" id="2.40.10.220">
    <property type="entry name" value="predicted glycosyltransferase like domains"/>
    <property type="match status" value="1"/>
</dbReference>
<proteinExistence type="predicted"/>
<dbReference type="Pfam" id="PF07238">
    <property type="entry name" value="PilZ"/>
    <property type="match status" value="1"/>
</dbReference>
<evidence type="ECO:0000313" key="7">
    <source>
        <dbReference type="EMBL" id="VEV95143.1"/>
    </source>
</evidence>
<reference evidence="7" key="1">
    <citation type="submission" date="2019-02" db="EMBL/GenBank/DDBJ databases">
        <authorList>
            <consortium name="Genoscope - CEA"/>
            <person name="William W."/>
        </authorList>
    </citation>
    <scope>NUCLEOTIDE SEQUENCE [LARGE SCALE GENOMIC DNA]</scope>
    <source>
        <strain evidence="7">YSy11</strain>
    </source>
</reference>
<dbReference type="Gene3D" id="2.30.110.10">
    <property type="entry name" value="Electron Transport, Fmn-binding Protein, Chain A"/>
    <property type="match status" value="1"/>
</dbReference>
<dbReference type="Pfam" id="PF07317">
    <property type="entry name" value="PilZN"/>
    <property type="match status" value="1"/>
</dbReference>
<accession>A0A653DXI7</accession>
<organism evidence="7">
    <name type="scientific">Pseudomonas marincola</name>
    <dbReference type="NCBI Taxonomy" id="437900"/>
    <lineage>
        <taxon>Bacteria</taxon>
        <taxon>Pseudomonadati</taxon>
        <taxon>Pseudomonadota</taxon>
        <taxon>Gammaproteobacteria</taxon>
        <taxon>Pseudomonadales</taxon>
        <taxon>Pseudomonadaceae</taxon>
        <taxon>Pseudomonas</taxon>
    </lineage>
</organism>
<dbReference type="EMBL" id="LR215729">
    <property type="protein sequence ID" value="VEV95143.1"/>
    <property type="molecule type" value="Genomic_DNA"/>
</dbReference>
<feature type="region of interest" description="Disordered" evidence="4">
    <location>
        <begin position="1"/>
        <end position="27"/>
    </location>
</feature>
<gene>
    <name evidence="7" type="primary">ycgR</name>
    <name evidence="7" type="ORF">PMYSY11_0096</name>
</gene>
<keyword evidence="7" id="KW-0969">Cilium</keyword>
<evidence type="ECO:0000259" key="5">
    <source>
        <dbReference type="Pfam" id="PF07238"/>
    </source>
</evidence>
<feature type="domain" description="PilZ" evidence="5">
    <location>
        <begin position="140"/>
        <end position="251"/>
    </location>
</feature>
<dbReference type="AlphaFoldDB" id="A0A653DXI7"/>
<name>A0A653DXI7_9PSED</name>
<evidence type="ECO:0000256" key="1">
    <source>
        <dbReference type="ARBA" id="ARBA00022636"/>
    </source>
</evidence>
<dbReference type="InterPro" id="IPR009875">
    <property type="entry name" value="PilZ_domain"/>
</dbReference>
<keyword evidence="7" id="KW-0282">Flagellum</keyword>
<evidence type="ECO:0000256" key="3">
    <source>
        <dbReference type="ARBA" id="ARBA00023143"/>
    </source>
</evidence>